<organism evidence="3 4">
    <name type="scientific">Microvirga thermotolerans</name>
    <dbReference type="NCBI Taxonomy" id="2651334"/>
    <lineage>
        <taxon>Bacteria</taxon>
        <taxon>Pseudomonadati</taxon>
        <taxon>Pseudomonadota</taxon>
        <taxon>Alphaproteobacteria</taxon>
        <taxon>Hyphomicrobiales</taxon>
        <taxon>Methylobacteriaceae</taxon>
        <taxon>Microvirga</taxon>
    </lineage>
</organism>
<dbReference type="PANTHER" id="PTHR21363">
    <property type="entry name" value="PREPHENATE DEHYDROGENASE"/>
    <property type="match status" value="1"/>
</dbReference>
<dbReference type="GO" id="GO:0004665">
    <property type="term" value="F:prephenate dehydrogenase (NADP+) activity"/>
    <property type="evidence" value="ECO:0007669"/>
    <property type="project" value="InterPro"/>
</dbReference>
<name>A0A5P9JST5_9HYPH</name>
<dbReference type="InterPro" id="IPR036291">
    <property type="entry name" value="NAD(P)-bd_dom_sf"/>
</dbReference>
<accession>A0A5P9JST5</accession>
<gene>
    <name evidence="3" type="ORF">GDR74_06350</name>
</gene>
<evidence type="ECO:0000313" key="4">
    <source>
        <dbReference type="Proteomes" id="UP000325614"/>
    </source>
</evidence>
<proteinExistence type="predicted"/>
<dbReference type="InterPro" id="IPR046826">
    <property type="entry name" value="PDH_N"/>
</dbReference>
<dbReference type="KEGG" id="mico:GDR74_06350"/>
<dbReference type="PROSITE" id="PS51176">
    <property type="entry name" value="PDH_ADH"/>
    <property type="match status" value="1"/>
</dbReference>
<evidence type="ECO:0000313" key="3">
    <source>
        <dbReference type="EMBL" id="QFU15872.1"/>
    </source>
</evidence>
<dbReference type="EMBL" id="CP045423">
    <property type="protein sequence ID" value="QFU15872.1"/>
    <property type="molecule type" value="Genomic_DNA"/>
</dbReference>
<dbReference type="Proteomes" id="UP000325614">
    <property type="component" value="Chromosome"/>
</dbReference>
<dbReference type="GO" id="GO:0070403">
    <property type="term" value="F:NAD+ binding"/>
    <property type="evidence" value="ECO:0007669"/>
    <property type="project" value="InterPro"/>
</dbReference>
<dbReference type="InterPro" id="IPR008927">
    <property type="entry name" value="6-PGluconate_DH-like_C_sf"/>
</dbReference>
<dbReference type="RefSeq" id="WP_152585517.1">
    <property type="nucleotide sequence ID" value="NZ_CP045423.1"/>
</dbReference>
<evidence type="ECO:0000259" key="2">
    <source>
        <dbReference type="PROSITE" id="PS51176"/>
    </source>
</evidence>
<dbReference type="SUPFAM" id="SSF51735">
    <property type="entry name" value="NAD(P)-binding Rossmann-fold domains"/>
    <property type="match status" value="1"/>
</dbReference>
<dbReference type="Pfam" id="PF02153">
    <property type="entry name" value="PDH_N"/>
    <property type="match status" value="1"/>
</dbReference>
<sequence>MSTQPLVPSPSCLSLEHAGPPARRRSLALVGVGAFGEFCIPHLRPFFDIRIHDTRRDLRAVCARWDVEAVDLATAAGQDIVVLAVPLGSLRAVARAMAAHLRPGALVIDVCSVKTEPLAILREELPATVHAVGTHPLFGPQSGRDGIAGLRIAVCAGESARSLSVARFLRRRLRLDVIRTGADEHDRQMAYVQGLTHLLGRVTAAMQLPRLDLTTASFNHLQRMVEMVRHDTDELFRTIVLDNPYGPEVMRAFAEAAREVLKPVSLPPNRTT</sequence>
<dbReference type="AlphaFoldDB" id="A0A5P9JST5"/>
<dbReference type="GO" id="GO:0006571">
    <property type="term" value="P:tyrosine biosynthetic process"/>
    <property type="evidence" value="ECO:0007669"/>
    <property type="project" value="InterPro"/>
</dbReference>
<dbReference type="InterPro" id="IPR003099">
    <property type="entry name" value="Prephen_DH"/>
</dbReference>
<dbReference type="PANTHER" id="PTHR21363:SF0">
    <property type="entry name" value="PREPHENATE DEHYDROGENASE [NADP(+)]"/>
    <property type="match status" value="1"/>
</dbReference>
<evidence type="ECO:0000256" key="1">
    <source>
        <dbReference type="ARBA" id="ARBA00023002"/>
    </source>
</evidence>
<keyword evidence="1" id="KW-0560">Oxidoreductase</keyword>
<protein>
    <submittedName>
        <fullName evidence="3">Prephenate dehydrogenase/arogenate dehydrogenase family protein</fullName>
    </submittedName>
</protein>
<reference evidence="3 4" key="1">
    <citation type="submission" date="2019-10" db="EMBL/GenBank/DDBJ databases">
        <title>Isolation, Identification of Microvirga thermotolerans HR1, a novel thermophilic bacterium and Comparative Genomics of the genus Microvirga.</title>
        <authorList>
            <person name="Li J."/>
            <person name="Zhang W."/>
            <person name="Lin M."/>
            <person name="Wang J."/>
        </authorList>
    </citation>
    <scope>NUCLEOTIDE SEQUENCE [LARGE SCALE GENOMIC DNA]</scope>
    <source>
        <strain evidence="3 4">HR1</strain>
    </source>
</reference>
<keyword evidence="4" id="KW-1185">Reference proteome</keyword>
<dbReference type="GO" id="GO:0008977">
    <property type="term" value="F:prephenate dehydrogenase (NAD+) activity"/>
    <property type="evidence" value="ECO:0007669"/>
    <property type="project" value="InterPro"/>
</dbReference>
<dbReference type="SUPFAM" id="SSF48179">
    <property type="entry name" value="6-phosphogluconate dehydrogenase C-terminal domain-like"/>
    <property type="match status" value="1"/>
</dbReference>
<dbReference type="Gene3D" id="3.40.50.720">
    <property type="entry name" value="NAD(P)-binding Rossmann-like Domain"/>
    <property type="match status" value="1"/>
</dbReference>
<feature type="domain" description="Prephenate/arogenate dehydrogenase" evidence="2">
    <location>
        <begin position="25"/>
        <end position="272"/>
    </location>
</feature>
<dbReference type="InterPro" id="IPR050812">
    <property type="entry name" value="Preph/Arog_dehydrog"/>
</dbReference>